<reference evidence="2" key="1">
    <citation type="submission" date="2023-04" db="EMBL/GenBank/DDBJ databases">
        <title>Phytophthora fragariaefolia NBRC 109709.</title>
        <authorList>
            <person name="Ichikawa N."/>
            <person name="Sato H."/>
            <person name="Tonouchi N."/>
        </authorList>
    </citation>
    <scope>NUCLEOTIDE SEQUENCE</scope>
    <source>
        <strain evidence="2">NBRC 109709</strain>
    </source>
</reference>
<feature type="compositionally biased region" description="Low complexity" evidence="1">
    <location>
        <begin position="112"/>
        <end position="143"/>
    </location>
</feature>
<evidence type="ECO:0000256" key="1">
    <source>
        <dbReference type="SAM" id="MobiDB-lite"/>
    </source>
</evidence>
<comment type="caution">
    <text evidence="2">The sequence shown here is derived from an EMBL/GenBank/DDBJ whole genome shotgun (WGS) entry which is preliminary data.</text>
</comment>
<name>A0A9W6XVK4_9STRA</name>
<sequence length="644" mass="68720">MRSFADLALRQLLVPEPSTGTRRILTPILLDRRCSSRRSTSKKAAKARATVSHSPREDSDDEDGLAPLCRPRRTAAANCSAIQRLVHAGESDSDSEVLGEAAAVSSSSGCDRQASSRSAAVSSTSAPPPSSQVTSSSPAQVPPGSVADLAPANASVPSSALAEDLEGADSFGVESSSTSRQTEAASTLASLSGATKSVVIRALPPLHARRLLEAKSQASSTAGSGSPPLASPTVAVRPPQVTTSAPVSATAKAPLSSKTPPLARSPVRSATSTSKSSSASKAKAVVPARSAKDGSKPKSASKPSAGKAKLAASDAKTRTKSYGGVPPHHVDFKVLRCWEKIMSSCAVSVTVEKTADGERIKPTPCSIAGLVAFMDVDDSGHPWRSVLRLLLHSLFFVDDSVLKVCPPVEKGKRSKKPGSLLEVLSHEWGKSRGVVREDILLALWERMHWIVESSVNVWLAEAFLASERTSRIDYEFTALWKSLKDYLLGRKQRSDLLRLTVKVLGDAVVGAANHKIDGLPAPLVDTEVCFNPAIPFCPPVNPPWFPRRADWIAEAVRIDNHEPWRLWWLTAPGRHPYNTIFRLCHPVFPLFVPEGADSELVAACVEDERLIAEPERPALHPNTPAPVNRPGEIEFCPPNIVHSA</sequence>
<feature type="compositionally biased region" description="Low complexity" evidence="1">
    <location>
        <begin position="265"/>
        <end position="289"/>
    </location>
</feature>
<feature type="region of interest" description="Disordered" evidence="1">
    <location>
        <begin position="35"/>
        <end position="66"/>
    </location>
</feature>
<feature type="compositionally biased region" description="Low complexity" evidence="1">
    <location>
        <begin position="297"/>
        <end position="313"/>
    </location>
</feature>
<dbReference type="Proteomes" id="UP001165121">
    <property type="component" value="Unassembled WGS sequence"/>
</dbReference>
<feature type="region of interest" description="Disordered" evidence="1">
    <location>
        <begin position="104"/>
        <end position="158"/>
    </location>
</feature>
<evidence type="ECO:0000313" key="2">
    <source>
        <dbReference type="EMBL" id="GMF46196.1"/>
    </source>
</evidence>
<feature type="region of interest" description="Disordered" evidence="1">
    <location>
        <begin position="214"/>
        <end position="322"/>
    </location>
</feature>
<accession>A0A9W6XVK4</accession>
<dbReference type="AlphaFoldDB" id="A0A9W6XVK4"/>
<feature type="compositionally biased region" description="Basic residues" evidence="1">
    <location>
        <begin position="35"/>
        <end position="46"/>
    </location>
</feature>
<dbReference type="EMBL" id="BSXT01001944">
    <property type="protein sequence ID" value="GMF46196.1"/>
    <property type="molecule type" value="Genomic_DNA"/>
</dbReference>
<organism evidence="2 3">
    <name type="scientific">Phytophthora fragariaefolia</name>
    <dbReference type="NCBI Taxonomy" id="1490495"/>
    <lineage>
        <taxon>Eukaryota</taxon>
        <taxon>Sar</taxon>
        <taxon>Stramenopiles</taxon>
        <taxon>Oomycota</taxon>
        <taxon>Peronosporomycetes</taxon>
        <taxon>Peronosporales</taxon>
        <taxon>Peronosporaceae</taxon>
        <taxon>Phytophthora</taxon>
    </lineage>
</organism>
<protein>
    <submittedName>
        <fullName evidence="2">Unnamed protein product</fullName>
    </submittedName>
</protein>
<keyword evidence="3" id="KW-1185">Reference proteome</keyword>
<proteinExistence type="predicted"/>
<gene>
    <name evidence="2" type="ORF">Pfra01_001689700</name>
</gene>
<evidence type="ECO:0000313" key="3">
    <source>
        <dbReference type="Proteomes" id="UP001165121"/>
    </source>
</evidence>
<dbReference type="OrthoDB" id="89715at2759"/>